<accession>A0A5N6V7U8</accession>
<organism evidence="1 2">
    <name type="scientific">Aspergillus tamarii</name>
    <dbReference type="NCBI Taxonomy" id="41984"/>
    <lineage>
        <taxon>Eukaryota</taxon>
        <taxon>Fungi</taxon>
        <taxon>Dikarya</taxon>
        <taxon>Ascomycota</taxon>
        <taxon>Pezizomycotina</taxon>
        <taxon>Eurotiomycetes</taxon>
        <taxon>Eurotiomycetidae</taxon>
        <taxon>Eurotiales</taxon>
        <taxon>Aspergillaceae</taxon>
        <taxon>Aspergillus</taxon>
        <taxon>Aspergillus subgen. Circumdati</taxon>
    </lineage>
</organism>
<dbReference type="OrthoDB" id="4440684at2759"/>
<sequence>MNSWDLLEKKYYAEVNLLRCGKRITDYDTQRDREDLDKTQRNASKVIQYIKQGILNVSVTETCRNEKYTAPGYIFSKKIPSLKKPTQEAAREEMLKYLEGLFRGESTPDTKRKSRAELRTLGRPQIEDRHTFVSHQSVMDISDDWFDKEVYNWVNSGR</sequence>
<keyword evidence="2" id="KW-1185">Reference proteome</keyword>
<name>A0A5N6V7U8_ASPTM</name>
<evidence type="ECO:0000313" key="2">
    <source>
        <dbReference type="Proteomes" id="UP000326950"/>
    </source>
</evidence>
<protein>
    <submittedName>
        <fullName evidence="1">Uncharacterized protein</fullName>
    </submittedName>
</protein>
<dbReference type="Proteomes" id="UP000326950">
    <property type="component" value="Unassembled WGS sequence"/>
</dbReference>
<evidence type="ECO:0000313" key="1">
    <source>
        <dbReference type="EMBL" id="KAE8165981.1"/>
    </source>
</evidence>
<dbReference type="AlphaFoldDB" id="A0A5N6V7U8"/>
<reference evidence="1 2" key="1">
    <citation type="submission" date="2019-04" db="EMBL/GenBank/DDBJ databases">
        <title>Friends and foes A comparative genomics study of 23 Aspergillus species from section Flavi.</title>
        <authorList>
            <consortium name="DOE Joint Genome Institute"/>
            <person name="Kjaerbolling I."/>
            <person name="Vesth T."/>
            <person name="Frisvad J.C."/>
            <person name="Nybo J.L."/>
            <person name="Theobald S."/>
            <person name="Kildgaard S."/>
            <person name="Isbrandt T."/>
            <person name="Kuo A."/>
            <person name="Sato A."/>
            <person name="Lyhne E.K."/>
            <person name="Kogle M.E."/>
            <person name="Wiebenga A."/>
            <person name="Kun R.S."/>
            <person name="Lubbers R.J."/>
            <person name="Makela M.R."/>
            <person name="Barry K."/>
            <person name="Chovatia M."/>
            <person name="Clum A."/>
            <person name="Daum C."/>
            <person name="Haridas S."/>
            <person name="He G."/>
            <person name="LaButti K."/>
            <person name="Lipzen A."/>
            <person name="Mondo S."/>
            <person name="Riley R."/>
            <person name="Salamov A."/>
            <person name="Simmons B.A."/>
            <person name="Magnuson J.K."/>
            <person name="Henrissat B."/>
            <person name="Mortensen U.H."/>
            <person name="Larsen T.O."/>
            <person name="Devries R.P."/>
            <person name="Grigoriev I.V."/>
            <person name="Machida M."/>
            <person name="Baker S.E."/>
            <person name="Andersen M.R."/>
        </authorList>
    </citation>
    <scope>NUCLEOTIDE SEQUENCE [LARGE SCALE GENOMIC DNA]</scope>
    <source>
        <strain evidence="1 2">CBS 117626</strain>
    </source>
</reference>
<proteinExistence type="predicted"/>
<dbReference type="EMBL" id="ML738597">
    <property type="protein sequence ID" value="KAE8165981.1"/>
    <property type="molecule type" value="Genomic_DNA"/>
</dbReference>
<gene>
    <name evidence="1" type="ORF">BDV40DRAFT_297094</name>
</gene>